<name>A0ABQ8J9F8_DERPT</name>
<reference evidence="1 2" key="2">
    <citation type="journal article" date="2022" name="Mol. Biol. Evol.">
        <title>Comparative Genomics Reveals Insights into the Divergent Evolution of Astigmatic Mites and Household Pest Adaptations.</title>
        <authorList>
            <person name="Xiong Q."/>
            <person name="Wan A.T."/>
            <person name="Liu X."/>
            <person name="Fung C.S."/>
            <person name="Xiao X."/>
            <person name="Malainual N."/>
            <person name="Hou J."/>
            <person name="Wang L."/>
            <person name="Wang M."/>
            <person name="Yang K.Y."/>
            <person name="Cui Y."/>
            <person name="Leung E.L."/>
            <person name="Nong W."/>
            <person name="Shin S.K."/>
            <person name="Au S.W."/>
            <person name="Jeong K.Y."/>
            <person name="Chew F.T."/>
            <person name="Hui J.H."/>
            <person name="Leung T.F."/>
            <person name="Tungtrongchitr A."/>
            <person name="Zhong N."/>
            <person name="Liu Z."/>
            <person name="Tsui S.K."/>
        </authorList>
    </citation>
    <scope>NUCLEOTIDE SEQUENCE [LARGE SCALE GENOMIC DNA]</scope>
    <source>
        <strain evidence="1">Derp</strain>
    </source>
</reference>
<comment type="caution">
    <text evidence="1">The sequence shown here is derived from an EMBL/GenBank/DDBJ whole genome shotgun (WGS) entry which is preliminary data.</text>
</comment>
<dbReference type="Proteomes" id="UP000887458">
    <property type="component" value="Unassembled WGS sequence"/>
</dbReference>
<sequence length="82" mass="9558">MPSIIGHNDDDNRLFNTIITQSNNNQRSSLLVMCMFKTYFFPCSVAVKTKFFDSKFQNHQYFRSKAIHAIKILHNSGENISR</sequence>
<protein>
    <submittedName>
        <fullName evidence="1">Uncharacterized protein</fullName>
    </submittedName>
</protein>
<gene>
    <name evidence="1" type="ORF">DERP_005730</name>
</gene>
<dbReference type="EMBL" id="NJHN03000060">
    <property type="protein sequence ID" value="KAH9419225.1"/>
    <property type="molecule type" value="Genomic_DNA"/>
</dbReference>
<accession>A0ABQ8J9F8</accession>
<organism evidence="1 2">
    <name type="scientific">Dermatophagoides pteronyssinus</name>
    <name type="common">European house dust mite</name>
    <dbReference type="NCBI Taxonomy" id="6956"/>
    <lineage>
        <taxon>Eukaryota</taxon>
        <taxon>Metazoa</taxon>
        <taxon>Ecdysozoa</taxon>
        <taxon>Arthropoda</taxon>
        <taxon>Chelicerata</taxon>
        <taxon>Arachnida</taxon>
        <taxon>Acari</taxon>
        <taxon>Acariformes</taxon>
        <taxon>Sarcoptiformes</taxon>
        <taxon>Astigmata</taxon>
        <taxon>Psoroptidia</taxon>
        <taxon>Analgoidea</taxon>
        <taxon>Pyroglyphidae</taxon>
        <taxon>Dermatophagoidinae</taxon>
        <taxon>Dermatophagoides</taxon>
    </lineage>
</organism>
<keyword evidence="2" id="KW-1185">Reference proteome</keyword>
<reference evidence="1 2" key="1">
    <citation type="journal article" date="2018" name="J. Allergy Clin. Immunol.">
        <title>High-quality assembly of Dermatophagoides pteronyssinus genome and transcriptome reveals a wide range of novel allergens.</title>
        <authorList>
            <person name="Liu X.Y."/>
            <person name="Yang K.Y."/>
            <person name="Wang M.Q."/>
            <person name="Kwok J.S."/>
            <person name="Zeng X."/>
            <person name="Yang Z."/>
            <person name="Xiao X.J."/>
            <person name="Lau C.P."/>
            <person name="Li Y."/>
            <person name="Huang Z.M."/>
            <person name="Ba J.G."/>
            <person name="Yim A.K."/>
            <person name="Ouyang C.Y."/>
            <person name="Ngai S.M."/>
            <person name="Chan T.F."/>
            <person name="Leung E.L."/>
            <person name="Liu L."/>
            <person name="Liu Z.G."/>
            <person name="Tsui S.K."/>
        </authorList>
    </citation>
    <scope>NUCLEOTIDE SEQUENCE [LARGE SCALE GENOMIC DNA]</scope>
    <source>
        <strain evidence="1">Derp</strain>
    </source>
</reference>
<proteinExistence type="predicted"/>
<evidence type="ECO:0000313" key="2">
    <source>
        <dbReference type="Proteomes" id="UP000887458"/>
    </source>
</evidence>
<evidence type="ECO:0000313" key="1">
    <source>
        <dbReference type="EMBL" id="KAH9419225.1"/>
    </source>
</evidence>